<accession>A0ABV5G8G1</accession>
<evidence type="ECO:0000313" key="3">
    <source>
        <dbReference type="EMBL" id="MFB9075284.1"/>
    </source>
</evidence>
<protein>
    <submittedName>
        <fullName evidence="2">Uncharacterized protein</fullName>
    </submittedName>
</protein>
<dbReference type="Proteomes" id="UP001589575">
    <property type="component" value="Unassembled WGS sequence"/>
</dbReference>
<feature type="region of interest" description="Disordered" evidence="1">
    <location>
        <begin position="1"/>
        <end position="47"/>
    </location>
</feature>
<dbReference type="EMBL" id="JBHMFI010000023">
    <property type="protein sequence ID" value="MFB9075284.1"/>
    <property type="molecule type" value="Genomic_DNA"/>
</dbReference>
<evidence type="ECO:0000256" key="1">
    <source>
        <dbReference type="SAM" id="MobiDB-lite"/>
    </source>
</evidence>
<gene>
    <name evidence="2" type="ORF">ACFFX0_30400</name>
    <name evidence="3" type="ORF">ACFFX0_30590</name>
</gene>
<comment type="caution">
    <text evidence="2">The sequence shown here is derived from an EMBL/GenBank/DDBJ whole genome shotgun (WGS) entry which is preliminary data.</text>
</comment>
<evidence type="ECO:0000313" key="2">
    <source>
        <dbReference type="EMBL" id="MFB9075252.1"/>
    </source>
</evidence>
<name>A0ABV5G8G1_9MICC</name>
<dbReference type="EMBL" id="JBHMFI010000023">
    <property type="protein sequence ID" value="MFB9075252.1"/>
    <property type="molecule type" value="Genomic_DNA"/>
</dbReference>
<feature type="compositionally biased region" description="Basic and acidic residues" evidence="1">
    <location>
        <begin position="8"/>
        <end position="22"/>
    </location>
</feature>
<evidence type="ECO:0000313" key="4">
    <source>
        <dbReference type="Proteomes" id="UP001589575"/>
    </source>
</evidence>
<proteinExistence type="predicted"/>
<keyword evidence="4" id="KW-1185">Reference proteome</keyword>
<sequence>MRGTPGCEADKSHAKAVTDARRQSSQTPARGTQLHHHCRQYEERSPW</sequence>
<reference evidence="2 4" key="1">
    <citation type="submission" date="2024-09" db="EMBL/GenBank/DDBJ databases">
        <authorList>
            <person name="Sun Q."/>
            <person name="Mori K."/>
        </authorList>
    </citation>
    <scope>NUCLEOTIDE SEQUENCE [LARGE SCALE GENOMIC DNA]</scope>
    <source>
        <strain evidence="2 4">CCM 7609</strain>
    </source>
</reference>
<organism evidence="2 4">
    <name type="scientific">Citricoccus parietis</name>
    <dbReference type="NCBI Taxonomy" id="592307"/>
    <lineage>
        <taxon>Bacteria</taxon>
        <taxon>Bacillati</taxon>
        <taxon>Actinomycetota</taxon>
        <taxon>Actinomycetes</taxon>
        <taxon>Micrococcales</taxon>
        <taxon>Micrococcaceae</taxon>
        <taxon>Citricoccus</taxon>
    </lineage>
</organism>